<dbReference type="Pfam" id="PF06580">
    <property type="entry name" value="His_kinase"/>
    <property type="match status" value="1"/>
</dbReference>
<dbReference type="InterPro" id="IPR010559">
    <property type="entry name" value="Sig_transdc_His_kin_internal"/>
</dbReference>
<protein>
    <submittedName>
        <fullName evidence="3">Histidine kinase</fullName>
    </submittedName>
</protein>
<keyword evidence="1" id="KW-0812">Transmembrane</keyword>
<gene>
    <name evidence="3" type="ORF">BC673_11063</name>
</gene>
<accession>A0ABX9DR49</accession>
<dbReference type="InterPro" id="IPR050640">
    <property type="entry name" value="Bact_2-comp_sensor_kinase"/>
</dbReference>
<feature type="transmembrane region" description="Helical" evidence="1">
    <location>
        <begin position="7"/>
        <end position="27"/>
    </location>
</feature>
<feature type="transmembrane region" description="Helical" evidence="1">
    <location>
        <begin position="80"/>
        <end position="102"/>
    </location>
</feature>
<evidence type="ECO:0000256" key="1">
    <source>
        <dbReference type="SAM" id="Phobius"/>
    </source>
</evidence>
<keyword evidence="3" id="KW-0808">Transferase</keyword>
<dbReference type="PANTHER" id="PTHR34220:SF7">
    <property type="entry name" value="SENSOR HISTIDINE KINASE YPDA"/>
    <property type="match status" value="1"/>
</dbReference>
<keyword evidence="1" id="KW-0472">Membrane</keyword>
<keyword evidence="1" id="KW-1133">Transmembrane helix</keyword>
<evidence type="ECO:0000313" key="4">
    <source>
        <dbReference type="Proteomes" id="UP000249852"/>
    </source>
</evidence>
<name>A0ABX9DR49_9BACT</name>
<feature type="transmembrane region" description="Helical" evidence="1">
    <location>
        <begin position="117"/>
        <end position="138"/>
    </location>
</feature>
<keyword evidence="3" id="KW-0418">Kinase</keyword>
<evidence type="ECO:0000313" key="3">
    <source>
        <dbReference type="EMBL" id="RAS45520.1"/>
    </source>
</evidence>
<reference evidence="3 4" key="1">
    <citation type="submission" date="2018-06" db="EMBL/GenBank/DDBJ databases">
        <title>Genomic Encyclopedia of Archaeal and Bacterial Type Strains, Phase II (KMG-II): from individual species to whole genera.</title>
        <authorList>
            <person name="Goeker M."/>
        </authorList>
    </citation>
    <scope>NUCLEOTIDE SEQUENCE [LARGE SCALE GENOMIC DNA]</scope>
    <source>
        <strain evidence="3 4">DSM 18710</strain>
    </source>
</reference>
<feature type="transmembrane region" description="Helical" evidence="1">
    <location>
        <begin position="47"/>
        <end position="68"/>
    </location>
</feature>
<dbReference type="PANTHER" id="PTHR34220">
    <property type="entry name" value="SENSOR HISTIDINE KINASE YPDA"/>
    <property type="match status" value="1"/>
</dbReference>
<feature type="domain" description="Signal transduction histidine kinase internal region" evidence="2">
    <location>
        <begin position="155"/>
        <end position="230"/>
    </location>
</feature>
<dbReference type="Proteomes" id="UP000249852">
    <property type="component" value="Unassembled WGS sequence"/>
</dbReference>
<organism evidence="3 4">
    <name type="scientific">Prevotella pallens</name>
    <dbReference type="NCBI Taxonomy" id="60133"/>
    <lineage>
        <taxon>Bacteria</taxon>
        <taxon>Pseudomonadati</taxon>
        <taxon>Bacteroidota</taxon>
        <taxon>Bacteroidia</taxon>
        <taxon>Bacteroidales</taxon>
        <taxon>Prevotellaceae</taxon>
        <taxon>Prevotella</taxon>
    </lineage>
</organism>
<dbReference type="RefSeq" id="WP_006045133.1">
    <property type="nucleotide sequence ID" value="NZ_QLTQ01000010.1"/>
</dbReference>
<dbReference type="EMBL" id="QLTQ01000010">
    <property type="protein sequence ID" value="RAS45520.1"/>
    <property type="molecule type" value="Genomic_DNA"/>
</dbReference>
<keyword evidence="4" id="KW-1185">Reference proteome</keyword>
<proteinExistence type="predicted"/>
<dbReference type="GO" id="GO:0016301">
    <property type="term" value="F:kinase activity"/>
    <property type="evidence" value="ECO:0007669"/>
    <property type="project" value="UniProtKB-KW"/>
</dbReference>
<sequence>MKTKHQIKQWLLITIMTFFLYDVIWLAGDYDDFSRSVLNHSSEIIEDFVYCSLFSLTSIFICNQLIKLSEKRQHITNKQLTGMAWYIVFINIILALICEFIYEDVICNNPPDDDCWGNSYIFALIASFIGLINVNHYYTKIVESYYNEYISFKKKSLKAQLNPHFLFNSLSVLTELTRENGTKAEEFTLRLANVYRHVLKTIDMDLVPLSEAILFARNYTDILHVRFGESVVFRIANFPINSNEYMLPMSIQLLVENAIKHNFASRESPLIICIDRKDDKIIVSNNMQSCKDDVARISFSLGIGLQNLQQRYILETGTGIDIRECNTEFKVYIPIIEK</sequence>
<comment type="caution">
    <text evidence="3">The sequence shown here is derived from an EMBL/GenBank/DDBJ whole genome shotgun (WGS) entry which is preliminary data.</text>
</comment>
<evidence type="ECO:0000259" key="2">
    <source>
        <dbReference type="Pfam" id="PF06580"/>
    </source>
</evidence>